<dbReference type="AlphaFoldDB" id="A0A158D2M3"/>
<keyword evidence="3" id="KW-0997">Cell inner membrane</keyword>
<dbReference type="PANTHER" id="PTHR45772">
    <property type="entry name" value="CONSERVED COMPONENT OF ABC TRANSPORTER FOR NATURAL AMINO ACIDS-RELATED"/>
    <property type="match status" value="1"/>
</dbReference>
<evidence type="ECO:0000313" key="8">
    <source>
        <dbReference type="EMBL" id="SAK88924.1"/>
    </source>
</evidence>
<dbReference type="GO" id="GO:0016887">
    <property type="term" value="F:ATP hydrolysis activity"/>
    <property type="evidence" value="ECO:0007669"/>
    <property type="project" value="InterPro"/>
</dbReference>
<dbReference type="InterPro" id="IPR003439">
    <property type="entry name" value="ABC_transporter-like_ATP-bd"/>
</dbReference>
<dbReference type="GO" id="GO:0005886">
    <property type="term" value="C:plasma membrane"/>
    <property type="evidence" value="ECO:0007669"/>
    <property type="project" value="TreeGrafter"/>
</dbReference>
<accession>A0A158D2M3</accession>
<dbReference type="PROSITE" id="PS00211">
    <property type="entry name" value="ABC_TRANSPORTER_1"/>
    <property type="match status" value="1"/>
</dbReference>
<feature type="region of interest" description="Disordered" evidence="6">
    <location>
        <begin position="1"/>
        <end position="37"/>
    </location>
</feature>
<dbReference type="GO" id="GO:0005524">
    <property type="term" value="F:ATP binding"/>
    <property type="evidence" value="ECO:0007669"/>
    <property type="project" value="UniProtKB-KW"/>
</dbReference>
<dbReference type="GO" id="GO:1903806">
    <property type="term" value="P:L-isoleucine import across plasma membrane"/>
    <property type="evidence" value="ECO:0007669"/>
    <property type="project" value="TreeGrafter"/>
</dbReference>
<evidence type="ECO:0000256" key="5">
    <source>
        <dbReference type="ARBA" id="ARBA00022840"/>
    </source>
</evidence>
<evidence type="ECO:0000256" key="1">
    <source>
        <dbReference type="ARBA" id="ARBA00022448"/>
    </source>
</evidence>
<dbReference type="InterPro" id="IPR017871">
    <property type="entry name" value="ABC_transporter-like_CS"/>
</dbReference>
<sequence length="299" mass="31969">MTSSQSSMPLNRAAAHQAHGSVTSVTARQGDHASSQRAPLLKVQGLTKRFGGIAAVSEMALSVAPGSVVGLMGPNGAGKTTTVSLISGLLQCDTGTVEFEGAEIQRLPAHKIALLGIARTYQNIRLFSGMTTLQQVMSGYFARSGASMLGAFLGLPKSRAIGKQARANALELLERVGLAHRADVLAETLSYGEQRRVEIARALATNPRLLLLDEPTAGMNMQEATDIGRLVHELKDAGLAVLMIEHNVRLVMDFCEHVTVMNFGRLLANGTPQECMSHPQVKEAYFGKSDDANRFRTSS</sequence>
<dbReference type="CDD" id="cd03219">
    <property type="entry name" value="ABC_Mj1267_LivG_branched"/>
    <property type="match status" value="1"/>
</dbReference>
<dbReference type="GO" id="GO:0015188">
    <property type="term" value="F:L-isoleucine transmembrane transporter activity"/>
    <property type="evidence" value="ECO:0007669"/>
    <property type="project" value="TreeGrafter"/>
</dbReference>
<dbReference type="Gene3D" id="3.40.50.300">
    <property type="entry name" value="P-loop containing nucleotide triphosphate hydrolases"/>
    <property type="match status" value="1"/>
</dbReference>
<proteinExistence type="predicted"/>
<feature type="domain" description="ABC transporter" evidence="7">
    <location>
        <begin position="41"/>
        <end position="288"/>
    </location>
</feature>
<feature type="compositionally biased region" description="Polar residues" evidence="6">
    <location>
        <begin position="20"/>
        <end position="37"/>
    </location>
</feature>
<dbReference type="FunFam" id="3.40.50.300:FF:000421">
    <property type="entry name" value="Branched-chain amino acid ABC transporter ATP-binding protein"/>
    <property type="match status" value="1"/>
</dbReference>
<evidence type="ECO:0000313" key="9">
    <source>
        <dbReference type="Proteomes" id="UP000054851"/>
    </source>
</evidence>
<organism evidence="8 9">
    <name type="scientific">Caballeronia hypogeia</name>
    <dbReference type="NCBI Taxonomy" id="1777140"/>
    <lineage>
        <taxon>Bacteria</taxon>
        <taxon>Pseudomonadati</taxon>
        <taxon>Pseudomonadota</taxon>
        <taxon>Betaproteobacteria</taxon>
        <taxon>Burkholderiales</taxon>
        <taxon>Burkholderiaceae</taxon>
        <taxon>Caballeronia</taxon>
    </lineage>
</organism>
<keyword evidence="2" id="KW-1003">Cell membrane</keyword>
<protein>
    <submittedName>
        <fullName evidence="8">ABC transporter-like protein</fullName>
    </submittedName>
</protein>
<evidence type="ECO:0000256" key="3">
    <source>
        <dbReference type="ARBA" id="ARBA00022519"/>
    </source>
</evidence>
<evidence type="ECO:0000256" key="6">
    <source>
        <dbReference type="SAM" id="MobiDB-lite"/>
    </source>
</evidence>
<dbReference type="InterPro" id="IPR003593">
    <property type="entry name" value="AAA+_ATPase"/>
</dbReference>
<dbReference type="GO" id="GO:0042941">
    <property type="term" value="P:D-alanine transmembrane transport"/>
    <property type="evidence" value="ECO:0007669"/>
    <property type="project" value="TreeGrafter"/>
</dbReference>
<name>A0A158D2M3_9BURK</name>
<evidence type="ECO:0000256" key="2">
    <source>
        <dbReference type="ARBA" id="ARBA00022475"/>
    </source>
</evidence>
<keyword evidence="5" id="KW-0067">ATP-binding</keyword>
<dbReference type="Proteomes" id="UP000054851">
    <property type="component" value="Unassembled WGS sequence"/>
</dbReference>
<dbReference type="GO" id="GO:0005304">
    <property type="term" value="F:L-valine transmembrane transporter activity"/>
    <property type="evidence" value="ECO:0007669"/>
    <property type="project" value="TreeGrafter"/>
</dbReference>
<dbReference type="GO" id="GO:0015808">
    <property type="term" value="P:L-alanine transport"/>
    <property type="evidence" value="ECO:0007669"/>
    <property type="project" value="TreeGrafter"/>
</dbReference>
<comment type="caution">
    <text evidence="8">The sequence shown here is derived from an EMBL/GenBank/DDBJ whole genome shotgun (WGS) entry which is preliminary data.</text>
</comment>
<dbReference type="InterPro" id="IPR027417">
    <property type="entry name" value="P-loop_NTPase"/>
</dbReference>
<dbReference type="PROSITE" id="PS50893">
    <property type="entry name" value="ABC_TRANSPORTER_2"/>
    <property type="match status" value="1"/>
</dbReference>
<reference evidence="8" key="1">
    <citation type="submission" date="2016-01" db="EMBL/GenBank/DDBJ databases">
        <authorList>
            <person name="Peeters C."/>
        </authorList>
    </citation>
    <scope>NUCLEOTIDE SEQUENCE</scope>
    <source>
        <strain evidence="8">LMG 29322</strain>
    </source>
</reference>
<keyword evidence="3" id="KW-0472">Membrane</keyword>
<dbReference type="GO" id="GO:0015192">
    <property type="term" value="F:L-phenylalanine transmembrane transporter activity"/>
    <property type="evidence" value="ECO:0007669"/>
    <property type="project" value="TreeGrafter"/>
</dbReference>
<dbReference type="GO" id="GO:1903805">
    <property type="term" value="P:L-valine import across plasma membrane"/>
    <property type="evidence" value="ECO:0007669"/>
    <property type="project" value="TreeGrafter"/>
</dbReference>
<gene>
    <name evidence="8" type="ORF">AWB79_06348</name>
</gene>
<evidence type="ECO:0000259" key="7">
    <source>
        <dbReference type="PROSITE" id="PS50893"/>
    </source>
</evidence>
<dbReference type="InterPro" id="IPR051120">
    <property type="entry name" value="ABC_AA/LPS_Transport"/>
</dbReference>
<dbReference type="SUPFAM" id="SSF52540">
    <property type="entry name" value="P-loop containing nucleoside triphosphate hydrolases"/>
    <property type="match status" value="1"/>
</dbReference>
<keyword evidence="4" id="KW-0547">Nucleotide-binding</keyword>
<dbReference type="Pfam" id="PF00005">
    <property type="entry name" value="ABC_tran"/>
    <property type="match status" value="1"/>
</dbReference>
<dbReference type="EMBL" id="FCOA02000033">
    <property type="protein sequence ID" value="SAK88924.1"/>
    <property type="molecule type" value="Genomic_DNA"/>
</dbReference>
<keyword evidence="9" id="KW-1185">Reference proteome</keyword>
<evidence type="ECO:0000256" key="4">
    <source>
        <dbReference type="ARBA" id="ARBA00022741"/>
    </source>
</evidence>
<dbReference type="STRING" id="1777140.AWB79_06348"/>
<keyword evidence="1" id="KW-0813">Transport</keyword>
<dbReference type="PANTHER" id="PTHR45772:SF7">
    <property type="entry name" value="AMINO ACID ABC TRANSPORTER ATP-BINDING PROTEIN"/>
    <property type="match status" value="1"/>
</dbReference>
<dbReference type="SMART" id="SM00382">
    <property type="entry name" value="AAA"/>
    <property type="match status" value="1"/>
</dbReference>